<sequence length="98" mass="11404">MVNLPPLENKDKLVNWLAGYEILPLTSKCISSDGYERIKKNIEENLKKRRILNASDQEINSKFLDEFNDFNELIQEGCTVESAVTLTRKSKETFFFDK</sequence>
<dbReference type="EMBL" id="LHXQ01000010">
    <property type="protein sequence ID" value="KXA95238.1"/>
    <property type="molecule type" value="Genomic_DNA"/>
</dbReference>
<comment type="caution">
    <text evidence="1">The sequence shown here is derived from an EMBL/GenBank/DDBJ whole genome shotgun (WGS) entry which is preliminary data.</text>
</comment>
<dbReference type="Proteomes" id="UP000070155">
    <property type="component" value="Unassembled WGS sequence"/>
</dbReference>
<name>A0A133ULX8_9EURY</name>
<reference evidence="1 2" key="1">
    <citation type="journal article" date="2016" name="Sci. Rep.">
        <title>Metabolic traits of an uncultured archaeal lineage -MSBL1- from brine pools of the Red Sea.</title>
        <authorList>
            <person name="Mwirichia R."/>
            <person name="Alam I."/>
            <person name="Rashid M."/>
            <person name="Vinu M."/>
            <person name="Ba-Alawi W."/>
            <person name="Anthony Kamau A."/>
            <person name="Kamanda Ngugi D."/>
            <person name="Goker M."/>
            <person name="Klenk H.P."/>
            <person name="Bajic V."/>
            <person name="Stingl U."/>
        </authorList>
    </citation>
    <scope>NUCLEOTIDE SEQUENCE [LARGE SCALE GENOMIC DNA]</scope>
    <source>
        <strain evidence="1">SCGC-AAA259I07</strain>
    </source>
</reference>
<protein>
    <submittedName>
        <fullName evidence="1">Uncharacterized protein</fullName>
    </submittedName>
</protein>
<keyword evidence="2" id="KW-1185">Reference proteome</keyword>
<dbReference type="AlphaFoldDB" id="A0A133ULX8"/>
<accession>A0A133ULX8</accession>
<proteinExistence type="predicted"/>
<evidence type="ECO:0000313" key="1">
    <source>
        <dbReference type="EMBL" id="KXA95238.1"/>
    </source>
</evidence>
<organism evidence="1 2">
    <name type="scientific">candidate division MSBL1 archaeon SCGC-AAA259I07</name>
    <dbReference type="NCBI Taxonomy" id="1698266"/>
    <lineage>
        <taxon>Archaea</taxon>
        <taxon>Methanobacteriati</taxon>
        <taxon>Methanobacteriota</taxon>
        <taxon>candidate division MSBL1</taxon>
    </lineage>
</organism>
<gene>
    <name evidence="1" type="ORF">AKJ36_01155</name>
</gene>
<evidence type="ECO:0000313" key="2">
    <source>
        <dbReference type="Proteomes" id="UP000070155"/>
    </source>
</evidence>